<name>A0A9D1W1H0_9FIRM</name>
<dbReference type="Proteomes" id="UP000886847">
    <property type="component" value="Unassembled WGS sequence"/>
</dbReference>
<sequence>MKLNSGDTAPKSANYKVISPEGKVIGSVYMREGETLPPTQMSGCHYEAE</sequence>
<comment type="caution">
    <text evidence="1">The sequence shown here is derived from an EMBL/GenBank/DDBJ whole genome shotgun (WGS) entry which is preliminary data.</text>
</comment>
<evidence type="ECO:0000313" key="2">
    <source>
        <dbReference type="Proteomes" id="UP000886847"/>
    </source>
</evidence>
<proteinExistence type="predicted"/>
<gene>
    <name evidence="1" type="ORF">H9851_04630</name>
</gene>
<protein>
    <submittedName>
        <fullName evidence="1">YjzC family protein</fullName>
    </submittedName>
</protein>
<accession>A0A9D1W1H0</accession>
<organism evidence="1 2">
    <name type="scientific">Candidatus Borkfalkia faecavium</name>
    <dbReference type="NCBI Taxonomy" id="2838508"/>
    <lineage>
        <taxon>Bacteria</taxon>
        <taxon>Bacillati</taxon>
        <taxon>Bacillota</taxon>
        <taxon>Clostridia</taxon>
        <taxon>Christensenellales</taxon>
        <taxon>Christensenellaceae</taxon>
        <taxon>Candidatus Borkfalkia</taxon>
    </lineage>
</organism>
<evidence type="ECO:0000313" key="1">
    <source>
        <dbReference type="EMBL" id="HIX50547.1"/>
    </source>
</evidence>
<dbReference type="AlphaFoldDB" id="A0A9D1W1H0"/>
<reference evidence="1" key="1">
    <citation type="journal article" date="2021" name="PeerJ">
        <title>Extensive microbial diversity within the chicken gut microbiome revealed by metagenomics and culture.</title>
        <authorList>
            <person name="Gilroy R."/>
            <person name="Ravi A."/>
            <person name="Getino M."/>
            <person name="Pursley I."/>
            <person name="Horton D.L."/>
            <person name="Alikhan N.F."/>
            <person name="Baker D."/>
            <person name="Gharbi K."/>
            <person name="Hall N."/>
            <person name="Watson M."/>
            <person name="Adriaenssens E.M."/>
            <person name="Foster-Nyarko E."/>
            <person name="Jarju S."/>
            <person name="Secka A."/>
            <person name="Antonio M."/>
            <person name="Oren A."/>
            <person name="Chaudhuri R.R."/>
            <person name="La Ragione R."/>
            <person name="Hildebrand F."/>
            <person name="Pallen M.J."/>
        </authorList>
    </citation>
    <scope>NUCLEOTIDE SEQUENCE</scope>
    <source>
        <strain evidence="1">2189</strain>
    </source>
</reference>
<reference evidence="1" key="2">
    <citation type="submission" date="2021-04" db="EMBL/GenBank/DDBJ databases">
        <authorList>
            <person name="Gilroy R."/>
        </authorList>
    </citation>
    <scope>NUCLEOTIDE SEQUENCE</scope>
    <source>
        <strain evidence="1">2189</strain>
    </source>
</reference>
<dbReference type="EMBL" id="DXEW01000025">
    <property type="protein sequence ID" value="HIX50547.1"/>
    <property type="molecule type" value="Genomic_DNA"/>
</dbReference>